<comment type="caution">
    <text evidence="2">The sequence shown here is derived from an EMBL/GenBank/DDBJ whole genome shotgun (WGS) entry which is preliminary data.</text>
</comment>
<keyword evidence="3" id="KW-1185">Reference proteome</keyword>
<dbReference type="AlphaFoldDB" id="A0AA88NNE8"/>
<dbReference type="Proteomes" id="UP001187415">
    <property type="component" value="Unassembled WGS sequence"/>
</dbReference>
<accession>A0AA88NNE8</accession>
<gene>
    <name evidence="2" type="ORF">Q5P01_002013</name>
</gene>
<sequence length="78" mass="8323">MLSCRWFSSDRTGKVPQADGEPVKGCTAANQPRPGGVNPGADGRQLQVEVVLDGLCYEVLQSSNSVFSLEVCDSQCFS</sequence>
<organism evidence="2 3">
    <name type="scientific">Channa striata</name>
    <name type="common">Snakehead murrel</name>
    <name type="synonym">Ophicephalus striatus</name>
    <dbReference type="NCBI Taxonomy" id="64152"/>
    <lineage>
        <taxon>Eukaryota</taxon>
        <taxon>Metazoa</taxon>
        <taxon>Chordata</taxon>
        <taxon>Craniata</taxon>
        <taxon>Vertebrata</taxon>
        <taxon>Euteleostomi</taxon>
        <taxon>Actinopterygii</taxon>
        <taxon>Neopterygii</taxon>
        <taxon>Teleostei</taxon>
        <taxon>Neoteleostei</taxon>
        <taxon>Acanthomorphata</taxon>
        <taxon>Anabantaria</taxon>
        <taxon>Anabantiformes</taxon>
        <taxon>Channoidei</taxon>
        <taxon>Channidae</taxon>
        <taxon>Channa</taxon>
    </lineage>
</organism>
<reference evidence="2" key="1">
    <citation type="submission" date="2023-07" db="EMBL/GenBank/DDBJ databases">
        <title>Chromosome-level Genome Assembly of Striped Snakehead (Channa striata).</title>
        <authorList>
            <person name="Liu H."/>
        </authorList>
    </citation>
    <scope>NUCLEOTIDE SEQUENCE</scope>
    <source>
        <strain evidence="2">Gz</strain>
        <tissue evidence="2">Muscle</tissue>
    </source>
</reference>
<evidence type="ECO:0000313" key="3">
    <source>
        <dbReference type="Proteomes" id="UP001187415"/>
    </source>
</evidence>
<protein>
    <submittedName>
        <fullName evidence="2">Uncharacterized protein</fullName>
    </submittedName>
</protein>
<proteinExistence type="predicted"/>
<evidence type="ECO:0000313" key="2">
    <source>
        <dbReference type="EMBL" id="KAK2862480.1"/>
    </source>
</evidence>
<name>A0AA88NNE8_CHASR</name>
<dbReference type="EMBL" id="JAUPFM010000001">
    <property type="protein sequence ID" value="KAK2862480.1"/>
    <property type="molecule type" value="Genomic_DNA"/>
</dbReference>
<feature type="region of interest" description="Disordered" evidence="1">
    <location>
        <begin position="1"/>
        <end position="42"/>
    </location>
</feature>
<evidence type="ECO:0000256" key="1">
    <source>
        <dbReference type="SAM" id="MobiDB-lite"/>
    </source>
</evidence>